<dbReference type="Proteomes" id="UP000231451">
    <property type="component" value="Unassembled WGS sequence"/>
</dbReference>
<keyword evidence="3" id="KW-1185">Reference proteome</keyword>
<dbReference type="EMBL" id="PEBK01000015">
    <property type="protein sequence ID" value="PJM74376.1"/>
    <property type="molecule type" value="Genomic_DNA"/>
</dbReference>
<feature type="transmembrane region" description="Helical" evidence="1">
    <location>
        <begin position="28"/>
        <end position="50"/>
    </location>
</feature>
<organism evidence="2 3">
    <name type="scientific">Bifidobacterium simiarum</name>
    <dbReference type="NCBI Taxonomy" id="2045441"/>
    <lineage>
        <taxon>Bacteria</taxon>
        <taxon>Bacillati</taxon>
        <taxon>Actinomycetota</taxon>
        <taxon>Actinomycetes</taxon>
        <taxon>Bifidobacteriales</taxon>
        <taxon>Bifidobacteriaceae</taxon>
        <taxon>Bifidobacterium</taxon>
    </lineage>
</organism>
<keyword evidence="1" id="KW-0472">Membrane</keyword>
<sequence length="125" mass="12818">MPVTVVAVGSAAQLIATAIWCMRTGRWTVLAMSVGLALLCAAIQLALGLLKPGHLGFGDVTCTLLVGLAVGSFGVQTVAVWWLLMGMIGLGMLWICKRRGGDSIPFAPAIVAGGLLAMALQALAL</sequence>
<protein>
    <submittedName>
        <fullName evidence="2">Peptidase A24</fullName>
    </submittedName>
</protein>
<evidence type="ECO:0000313" key="3">
    <source>
        <dbReference type="Proteomes" id="UP000231451"/>
    </source>
</evidence>
<feature type="transmembrane region" description="Helical" evidence="1">
    <location>
        <begin position="79"/>
        <end position="96"/>
    </location>
</feature>
<keyword evidence="1" id="KW-1133">Transmembrane helix</keyword>
<dbReference type="RefSeq" id="WP_100513840.1">
    <property type="nucleotide sequence ID" value="NZ_JAFEJQ010000010.1"/>
</dbReference>
<reference evidence="2 3" key="1">
    <citation type="submission" date="2017-10" db="EMBL/GenBank/DDBJ databases">
        <title>Draft genome sequences of strains TRE 1, TRE 9, TRE H and TRI 7, isolated from tamarins, belonging to four potential novel Bifidobacterium species.</title>
        <authorList>
            <person name="Mattarelli P."/>
            <person name="Modesto M."/>
            <person name="Puglisi E."/>
            <person name="Morelli L."/>
            <person name="Spezio C."/>
            <person name="Bonetti A."/>
            <person name="Sandri C."/>
        </authorList>
    </citation>
    <scope>NUCLEOTIDE SEQUENCE [LARGE SCALE GENOMIC DNA]</scope>
    <source>
        <strain evidence="3">TRI7</strain>
    </source>
</reference>
<evidence type="ECO:0000256" key="1">
    <source>
        <dbReference type="SAM" id="Phobius"/>
    </source>
</evidence>
<dbReference type="OrthoDB" id="3233720at2"/>
<keyword evidence="1" id="KW-0812">Transmembrane</keyword>
<evidence type="ECO:0000313" key="2">
    <source>
        <dbReference type="EMBL" id="PJM74376.1"/>
    </source>
</evidence>
<comment type="caution">
    <text evidence="2">The sequence shown here is derived from an EMBL/GenBank/DDBJ whole genome shotgun (WGS) entry which is preliminary data.</text>
</comment>
<feature type="transmembrane region" description="Helical" evidence="1">
    <location>
        <begin position="103"/>
        <end position="124"/>
    </location>
</feature>
<accession>A0A2M9HC46</accession>
<proteinExistence type="predicted"/>
<name>A0A2M9HC46_9BIFI</name>
<gene>
    <name evidence="2" type="ORF">CSQ87_10550</name>
</gene>
<dbReference type="AlphaFoldDB" id="A0A2M9HC46"/>